<evidence type="ECO:0000256" key="4">
    <source>
        <dbReference type="ARBA" id="ARBA00022989"/>
    </source>
</evidence>
<feature type="transmembrane region" description="Helical" evidence="6">
    <location>
        <begin position="297"/>
        <end position="317"/>
    </location>
</feature>
<keyword evidence="5 6" id="KW-0472">Membrane</keyword>
<name>A0A1R1Y9Z2_9FUNG</name>
<feature type="transmembrane region" description="Helical" evidence="6">
    <location>
        <begin position="221"/>
        <end position="238"/>
    </location>
</feature>
<feature type="transmembrane region" description="Helical" evidence="6">
    <location>
        <begin position="66"/>
        <end position="90"/>
    </location>
</feature>
<dbReference type="Proteomes" id="UP000187283">
    <property type="component" value="Unassembled WGS sequence"/>
</dbReference>
<dbReference type="InterPro" id="IPR013057">
    <property type="entry name" value="AA_transpt_TM"/>
</dbReference>
<feature type="transmembrane region" description="Helical" evidence="6">
    <location>
        <begin position="153"/>
        <end position="171"/>
    </location>
</feature>
<evidence type="ECO:0000256" key="2">
    <source>
        <dbReference type="ARBA" id="ARBA00008066"/>
    </source>
</evidence>
<protein>
    <submittedName>
        <fullName evidence="8">Vesicular inhibitory amino acid transporter</fullName>
    </submittedName>
</protein>
<dbReference type="PANTHER" id="PTHR22950">
    <property type="entry name" value="AMINO ACID TRANSPORTER"/>
    <property type="match status" value="1"/>
</dbReference>
<dbReference type="AlphaFoldDB" id="A0A1R1Y9Z2"/>
<reference evidence="8 9" key="1">
    <citation type="submission" date="2017-01" db="EMBL/GenBank/DDBJ databases">
        <authorList>
            <person name="Mah S.A."/>
            <person name="Swanson W.J."/>
            <person name="Moy G.W."/>
            <person name="Vacquier V.D."/>
        </authorList>
    </citation>
    <scope>NUCLEOTIDE SEQUENCE [LARGE SCALE GENOMIC DNA]</scope>
    <source>
        <strain evidence="8 9">GSMNP</strain>
    </source>
</reference>
<organism evidence="8 9">
    <name type="scientific">Smittium culicis</name>
    <dbReference type="NCBI Taxonomy" id="133412"/>
    <lineage>
        <taxon>Eukaryota</taxon>
        <taxon>Fungi</taxon>
        <taxon>Fungi incertae sedis</taxon>
        <taxon>Zoopagomycota</taxon>
        <taxon>Kickxellomycotina</taxon>
        <taxon>Harpellomycetes</taxon>
        <taxon>Harpellales</taxon>
        <taxon>Legeriomycetaceae</taxon>
        <taxon>Smittium</taxon>
    </lineage>
</organism>
<gene>
    <name evidence="8" type="ORF">AYI70_g2044</name>
</gene>
<feature type="domain" description="Amino acid transporter transmembrane" evidence="7">
    <location>
        <begin position="34"/>
        <end position="379"/>
    </location>
</feature>
<evidence type="ECO:0000313" key="8">
    <source>
        <dbReference type="EMBL" id="OMJ23759.1"/>
    </source>
</evidence>
<dbReference type="EMBL" id="LSSN01000479">
    <property type="protein sequence ID" value="OMJ23759.1"/>
    <property type="molecule type" value="Genomic_DNA"/>
</dbReference>
<comment type="subcellular location">
    <subcellularLocation>
        <location evidence="1">Membrane</location>
        <topology evidence="1">Multi-pass membrane protein</topology>
    </subcellularLocation>
</comment>
<dbReference type="Pfam" id="PF01490">
    <property type="entry name" value="Aa_trans"/>
    <property type="match status" value="1"/>
</dbReference>
<comment type="similarity">
    <text evidence="2">Belongs to the amino acid/polyamine transporter 2 family.</text>
</comment>
<feature type="transmembrane region" description="Helical" evidence="6">
    <location>
        <begin position="178"/>
        <end position="201"/>
    </location>
</feature>
<dbReference type="STRING" id="133412.A0A1R1Y9Z2"/>
<keyword evidence="3 6" id="KW-0812">Transmembrane</keyword>
<accession>A0A1R1Y9Z2</accession>
<feature type="transmembrane region" description="Helical" evidence="6">
    <location>
        <begin position="121"/>
        <end position="141"/>
    </location>
</feature>
<evidence type="ECO:0000256" key="6">
    <source>
        <dbReference type="SAM" id="Phobius"/>
    </source>
</evidence>
<keyword evidence="4 6" id="KW-1133">Transmembrane helix</keyword>
<feature type="transmembrane region" description="Helical" evidence="6">
    <location>
        <begin position="259"/>
        <end position="277"/>
    </location>
</feature>
<evidence type="ECO:0000313" key="9">
    <source>
        <dbReference type="Proteomes" id="UP000187283"/>
    </source>
</evidence>
<evidence type="ECO:0000256" key="5">
    <source>
        <dbReference type="ARBA" id="ARBA00023136"/>
    </source>
</evidence>
<dbReference type="GO" id="GO:0015179">
    <property type="term" value="F:L-amino acid transmembrane transporter activity"/>
    <property type="evidence" value="ECO:0007669"/>
    <property type="project" value="TreeGrafter"/>
</dbReference>
<feature type="transmembrane region" description="Helical" evidence="6">
    <location>
        <begin position="337"/>
        <end position="358"/>
    </location>
</feature>
<keyword evidence="9" id="KW-1185">Reference proteome</keyword>
<dbReference type="OrthoDB" id="40134at2759"/>
<evidence type="ECO:0000259" key="7">
    <source>
        <dbReference type="Pfam" id="PF01490"/>
    </source>
</evidence>
<proteinExistence type="inferred from homology"/>
<evidence type="ECO:0000256" key="3">
    <source>
        <dbReference type="ARBA" id="ARBA00022692"/>
    </source>
</evidence>
<dbReference type="GO" id="GO:0005774">
    <property type="term" value="C:vacuolar membrane"/>
    <property type="evidence" value="ECO:0007669"/>
    <property type="project" value="TreeGrafter"/>
</dbReference>
<dbReference type="PANTHER" id="PTHR22950:SF349">
    <property type="entry name" value="AMINO ACID TRANSPORTER TRANSMEMBRANE DOMAIN-CONTAINING PROTEIN"/>
    <property type="match status" value="1"/>
</dbReference>
<sequence length="386" mass="42316">MNHEASPSSSNQTLGNNYGSIEEQPLIATKVHGKSSNWDTFLQISCILLGTGVLQLPAALKEGGWIGIFYILLAGVISNYTGILTVRCLYYKEGSRVKTFSELGRSAFGNRGLLLVKFMKNFALISAGAIFILLAAINLDALTKLYFGFGDNIKLWVTISSILVFIPMLAFKELHESPFLSFFGTFTTVFVIIIVTALSIIKFLQKDFVLPPSNLFSLKGFPISLSSICFAFGGNLLWPEVEEGMEDPKSFERVLTLSNGVVTLFYVTVALTAYLVFGDNVLSPVLLSFEPSIFLDASYMLIALHVLLTAPMLLMSVSNEIEKDISASDSENSESRFFTRSALRGVIIIIASTTVVSLPNFEKLVSFFGSMTSSILSFVSTLIFSF</sequence>
<feature type="transmembrane region" description="Helical" evidence="6">
    <location>
        <begin position="364"/>
        <end position="384"/>
    </location>
</feature>
<evidence type="ECO:0000256" key="1">
    <source>
        <dbReference type="ARBA" id="ARBA00004141"/>
    </source>
</evidence>
<comment type="caution">
    <text evidence="8">The sequence shown here is derived from an EMBL/GenBank/DDBJ whole genome shotgun (WGS) entry which is preliminary data.</text>
</comment>